<dbReference type="InterPro" id="IPR015421">
    <property type="entry name" value="PyrdxlP-dep_Trfase_major"/>
</dbReference>
<dbReference type="SUPFAM" id="SSF52540">
    <property type="entry name" value="P-loop containing nucleoside triphosphate hydrolases"/>
    <property type="match status" value="1"/>
</dbReference>
<dbReference type="InterPro" id="IPR015424">
    <property type="entry name" value="PyrdxlP-dep_Trfase"/>
</dbReference>
<dbReference type="AlphaFoldDB" id="A0A9P9WB82"/>
<comment type="caution">
    <text evidence="8">The sequence shown here is derived from an EMBL/GenBank/DDBJ whole genome shotgun (WGS) entry which is preliminary data.</text>
</comment>
<evidence type="ECO:0000256" key="4">
    <source>
        <dbReference type="ARBA" id="ARBA00022679"/>
    </source>
</evidence>
<dbReference type="Pfam" id="PF13671">
    <property type="entry name" value="AAA_33"/>
    <property type="match status" value="1"/>
</dbReference>
<dbReference type="Gene3D" id="3.90.1150.10">
    <property type="entry name" value="Aspartate Aminotransferase, domain 1"/>
    <property type="match status" value="2"/>
</dbReference>
<name>A0A9P9WB82_9PEZI</name>
<dbReference type="PANTHER" id="PTHR13693">
    <property type="entry name" value="CLASS II AMINOTRANSFERASE/8-AMINO-7-OXONONANOATE SYNTHASE"/>
    <property type="match status" value="1"/>
</dbReference>
<comment type="cofactor">
    <cofactor evidence="1">
        <name>pyridoxal 5'-phosphate</name>
        <dbReference type="ChEBI" id="CHEBI:597326"/>
    </cofactor>
</comment>
<feature type="domain" description="Aminotransferase class I/classII large" evidence="7">
    <location>
        <begin position="283"/>
        <end position="431"/>
    </location>
</feature>
<dbReference type="InterPro" id="IPR001917">
    <property type="entry name" value="Aminotrans_II_pyridoxalP_BS"/>
</dbReference>
<dbReference type="Gene3D" id="3.40.640.10">
    <property type="entry name" value="Type I PLP-dependent aspartate aminotransferase-like (Major domain)"/>
    <property type="match status" value="3"/>
</dbReference>
<dbReference type="InterPro" id="IPR004839">
    <property type="entry name" value="Aminotransferase_I/II_large"/>
</dbReference>
<evidence type="ECO:0000256" key="1">
    <source>
        <dbReference type="ARBA" id="ARBA00001933"/>
    </source>
</evidence>
<comment type="similarity">
    <text evidence="2">Belongs to the class-II pyridoxal-phosphate-dependent aminotransferase family.</text>
</comment>
<keyword evidence="4" id="KW-0808">Transferase</keyword>
<dbReference type="PANTHER" id="PTHR13693:SF3">
    <property type="entry name" value="LD36009P"/>
    <property type="match status" value="1"/>
</dbReference>
<dbReference type="PROSITE" id="PS00599">
    <property type="entry name" value="AA_TRANSFER_CLASS_2"/>
    <property type="match status" value="1"/>
</dbReference>
<protein>
    <recommendedName>
        <fullName evidence="3">serine C-palmitoyltransferase</fullName>
        <ecNumber evidence="3">2.3.1.50</ecNumber>
    </recommendedName>
</protein>
<dbReference type="Pfam" id="PF00155">
    <property type="entry name" value="Aminotran_1_2"/>
    <property type="match status" value="1"/>
</dbReference>
<proteinExistence type="inferred from homology"/>
<dbReference type="EMBL" id="JAFIMR010000051">
    <property type="protein sequence ID" value="KAI1855133.1"/>
    <property type="molecule type" value="Genomic_DNA"/>
</dbReference>
<dbReference type="GO" id="GO:0030170">
    <property type="term" value="F:pyridoxal phosphate binding"/>
    <property type="evidence" value="ECO:0007669"/>
    <property type="project" value="InterPro"/>
</dbReference>
<dbReference type="InterPro" id="IPR015422">
    <property type="entry name" value="PyrdxlP-dep_Trfase_small"/>
</dbReference>
<evidence type="ECO:0000313" key="9">
    <source>
        <dbReference type="Proteomes" id="UP000829685"/>
    </source>
</evidence>
<comment type="catalytic activity">
    <reaction evidence="6">
        <text>L-serine + hexadecanoyl-CoA + H(+) = 3-oxosphinganine + CO2 + CoA</text>
        <dbReference type="Rhea" id="RHEA:14761"/>
        <dbReference type="ChEBI" id="CHEBI:15378"/>
        <dbReference type="ChEBI" id="CHEBI:16526"/>
        <dbReference type="ChEBI" id="CHEBI:33384"/>
        <dbReference type="ChEBI" id="CHEBI:57287"/>
        <dbReference type="ChEBI" id="CHEBI:57379"/>
        <dbReference type="ChEBI" id="CHEBI:58299"/>
        <dbReference type="EC" id="2.3.1.50"/>
    </reaction>
</comment>
<evidence type="ECO:0000256" key="3">
    <source>
        <dbReference type="ARBA" id="ARBA00013220"/>
    </source>
</evidence>
<reference evidence="8" key="1">
    <citation type="submission" date="2021-03" db="EMBL/GenBank/DDBJ databases">
        <title>Revisited historic fungal species revealed as producer of novel bioactive compounds through whole genome sequencing and comparative genomics.</title>
        <authorList>
            <person name="Vignolle G.A."/>
            <person name="Hochenegger N."/>
            <person name="Mach R.L."/>
            <person name="Mach-Aigner A.R."/>
            <person name="Javad Rahimi M."/>
            <person name="Salim K.A."/>
            <person name="Chan C.M."/>
            <person name="Lim L.B.L."/>
            <person name="Cai F."/>
            <person name="Druzhinina I.S."/>
            <person name="U'Ren J.M."/>
            <person name="Derntl C."/>
        </authorList>
    </citation>
    <scope>NUCLEOTIDE SEQUENCE</scope>
    <source>
        <strain evidence="8">TUCIM 5799</strain>
    </source>
</reference>
<dbReference type="Proteomes" id="UP000829685">
    <property type="component" value="Unassembled WGS sequence"/>
</dbReference>
<accession>A0A9P9WB82</accession>
<keyword evidence="9" id="KW-1185">Reference proteome</keyword>
<gene>
    <name evidence="8" type="ORF">JX265_012321</name>
</gene>
<evidence type="ECO:0000256" key="5">
    <source>
        <dbReference type="ARBA" id="ARBA00022898"/>
    </source>
</evidence>
<sequence length="886" mass="98315">MSISSTDIAKVAGHTVTIEEFNVDDDEGPQLVPQSCPPKVSRLGMLREVATLAFTRLRVSFRVRPWNQTASPRPLSEKGLFMYHYVEPLFQWWGANLRILKSQSLGVVAVADASGATTTLINGASHNYAGLYKAFPESEELQRLCLDQLPVSDSDAVPLLRNAVHRRIAEFFNTAFCFTTSTGYGANYVALPALIENTKTAVVMDHNCHNSMFTGVFLGKCTSVWKFKHNHIGHLQSILEELAVTEHRVIVLIEGLYSSGRGCLEFWNEAHPNAILPWEMFDIRTGTLSKAVGGIGGFIVGQSQFQKCKQQRISSIDEQSNISVLTSTMVQTLWVLGHSAILNQNLCRLSEISQYCRSELARAGVYIYGHPGTPVLPVWAGRPSKSAELSYCFRKFGLLASPVSAPAVPFWESRVRVNLSSDYSDDDVNKLRAILDLVQATVSSSPNYPALDASALAVGHRSRNIYGIGAGSARWISGTFPSHLTVEAMLSHATGTEAAMVYPDESIGLTSTIAALARPIIGFKEHYILVPRRFSGLVRDGLALIPPSRTKAGFVESYDIYDDLALQIRRYKGQAQGAKACFTVYVRVTSIHDDEAEYDAIPKSLIPKILRNLSATVSKKCNITVLLHTSSDLLSTAELGLPVQAGLNILIYGSFARIPALPGGYLAGARSLIGEFRYTSRGYMYTTSMPPFIMDMMQSLLERKTCHYLKPFMSRDAGDDRPLVVMTCGLAGAGKTTTAKAILGHYPNFERLSIDEIVFAKHGIYGVDYPADEILYEEYLNEAGAIYLDRFQKLLRERRDIILERSFYAKEDRDEFRSYIENEGARIVLVYLHAGDKERLWARICQRSAKKKDANSAFDITRDTFNRYWDGFEAPVGEGEIVIEVT</sequence>
<dbReference type="Gene3D" id="3.40.50.300">
    <property type="entry name" value="P-loop containing nucleotide triphosphate hydrolases"/>
    <property type="match status" value="1"/>
</dbReference>
<organism evidence="8 9">
    <name type="scientific">Neoarthrinium moseri</name>
    <dbReference type="NCBI Taxonomy" id="1658444"/>
    <lineage>
        <taxon>Eukaryota</taxon>
        <taxon>Fungi</taxon>
        <taxon>Dikarya</taxon>
        <taxon>Ascomycota</taxon>
        <taxon>Pezizomycotina</taxon>
        <taxon>Sordariomycetes</taxon>
        <taxon>Xylariomycetidae</taxon>
        <taxon>Amphisphaeriales</taxon>
        <taxon>Apiosporaceae</taxon>
        <taxon>Neoarthrinium</taxon>
    </lineage>
</organism>
<dbReference type="InterPro" id="IPR027417">
    <property type="entry name" value="P-loop_NTPase"/>
</dbReference>
<evidence type="ECO:0000256" key="6">
    <source>
        <dbReference type="ARBA" id="ARBA00048528"/>
    </source>
</evidence>
<dbReference type="SUPFAM" id="SSF53383">
    <property type="entry name" value="PLP-dependent transferases"/>
    <property type="match status" value="2"/>
</dbReference>
<dbReference type="GO" id="GO:0004758">
    <property type="term" value="F:serine C-palmitoyltransferase activity"/>
    <property type="evidence" value="ECO:0007669"/>
    <property type="project" value="UniProtKB-EC"/>
</dbReference>
<dbReference type="InterPro" id="IPR050087">
    <property type="entry name" value="AON_synthase_class-II"/>
</dbReference>
<dbReference type="EC" id="2.3.1.50" evidence="3"/>
<evidence type="ECO:0000313" key="8">
    <source>
        <dbReference type="EMBL" id="KAI1855133.1"/>
    </source>
</evidence>
<keyword evidence="5" id="KW-0663">Pyridoxal phosphate</keyword>
<evidence type="ECO:0000256" key="2">
    <source>
        <dbReference type="ARBA" id="ARBA00008392"/>
    </source>
</evidence>
<evidence type="ECO:0000259" key="7">
    <source>
        <dbReference type="Pfam" id="PF00155"/>
    </source>
</evidence>